<dbReference type="AlphaFoldDB" id="F9Y542"/>
<evidence type="ECO:0000313" key="1">
    <source>
        <dbReference type="EMBL" id="AEM40674.1"/>
    </source>
</evidence>
<organism evidence="1 2">
    <name type="scientific">Ketogulonicigenium vulgare (strain WSH-001)</name>
    <dbReference type="NCBI Taxonomy" id="759362"/>
    <lineage>
        <taxon>Bacteria</taxon>
        <taxon>Pseudomonadati</taxon>
        <taxon>Pseudomonadota</taxon>
        <taxon>Alphaproteobacteria</taxon>
        <taxon>Rhodobacterales</taxon>
        <taxon>Roseobacteraceae</taxon>
        <taxon>Ketogulonicigenium</taxon>
    </lineage>
</organism>
<dbReference type="EMBL" id="CP002018">
    <property type="protein sequence ID" value="AEM40674.1"/>
    <property type="molecule type" value="Genomic_DNA"/>
</dbReference>
<dbReference type="Proteomes" id="UP000000692">
    <property type="component" value="Chromosome"/>
</dbReference>
<dbReference type="HOGENOM" id="CLU_914590_0_0_5"/>
<dbReference type="PATRIC" id="fig|759362.5.peg.863"/>
<name>F9Y542_KETVW</name>
<proteinExistence type="predicted"/>
<keyword evidence="2" id="KW-1185">Reference proteome</keyword>
<dbReference type="KEGG" id="kvl:KVU_0835"/>
<dbReference type="eggNOG" id="ENOG5032TDT">
    <property type="taxonomic scope" value="Bacteria"/>
</dbReference>
<dbReference type="RefSeq" id="WP_013384126.1">
    <property type="nucleotide sequence ID" value="NC_017384.1"/>
</dbReference>
<evidence type="ECO:0000313" key="2">
    <source>
        <dbReference type="Proteomes" id="UP000000692"/>
    </source>
</evidence>
<dbReference type="OrthoDB" id="8448143at2"/>
<gene>
    <name evidence="1" type="ordered locus">KVU_0835</name>
</gene>
<accession>F9Y542</accession>
<protein>
    <submittedName>
        <fullName evidence="1">Component of SufBCD complex</fullName>
    </submittedName>
</protein>
<sequence length="303" mass="34665">MREIILVRVHYVTPEILAFFDDLVLHSGRDVVFVCDETHRAIEVGEGRLKISLTAKDAAAWGLFAPPNFGWLCGDYFLYAGLKALPDYDRYWLIEGDVRLNMRQSRYFFDRFTASDADILTFHGFKSDGGWYWHYPMAYFTPKVHACLFALVGISHRALAFCLKERIAMSESVARIVPPDAPRRWPNDESFVMSILLNNGFQHLDLNGSGTRFATQDSFTVGAPRSLRALQVQGFDDMIYHPVHHGTAYVQKATAWVKDTLSRKPSEKEIGQIFQQRFYDELAMEATPQQAGEIRDLIRNATR</sequence>
<reference evidence="1 2" key="1">
    <citation type="journal article" date="2011" name="J. Bacteriol.">
        <title>Complete genome sequence of the industrial strain Ketogulonicigenium vulgare WSH-001.</title>
        <authorList>
            <person name="Liu L."/>
            <person name="Li Y."/>
            <person name="Zhang J."/>
            <person name="Zhou Z."/>
            <person name="Liu J."/>
            <person name="Li X."/>
            <person name="Zhou J."/>
            <person name="Du G."/>
            <person name="Wang L."/>
            <person name="Chen J."/>
        </authorList>
    </citation>
    <scope>NUCLEOTIDE SEQUENCE [LARGE SCALE GENOMIC DNA]</scope>
    <source>
        <strain evidence="1 2">WSH-001</strain>
    </source>
</reference>